<dbReference type="Pfam" id="PF00440">
    <property type="entry name" value="TetR_N"/>
    <property type="match status" value="1"/>
</dbReference>
<proteinExistence type="predicted"/>
<dbReference type="InterPro" id="IPR050624">
    <property type="entry name" value="HTH-type_Tx_Regulator"/>
</dbReference>
<feature type="domain" description="HTH tetR-type" evidence="3">
    <location>
        <begin position="9"/>
        <end position="69"/>
    </location>
</feature>
<organism evidence="4 5">
    <name type="scientific">Enterococcus larvae</name>
    <dbReference type="NCBI Taxonomy" id="2794352"/>
    <lineage>
        <taxon>Bacteria</taxon>
        <taxon>Bacillati</taxon>
        <taxon>Bacillota</taxon>
        <taxon>Bacilli</taxon>
        <taxon>Lactobacillales</taxon>
        <taxon>Enterococcaceae</taxon>
        <taxon>Enterococcus</taxon>
    </lineage>
</organism>
<feature type="DNA-binding region" description="H-T-H motif" evidence="2">
    <location>
        <begin position="32"/>
        <end position="51"/>
    </location>
</feature>
<dbReference type="RefSeq" id="WP_209557936.1">
    <property type="nucleotide sequence ID" value="NZ_JAEDXU010000006.1"/>
</dbReference>
<evidence type="ECO:0000313" key="5">
    <source>
        <dbReference type="Proteomes" id="UP000673375"/>
    </source>
</evidence>
<evidence type="ECO:0000256" key="2">
    <source>
        <dbReference type="PROSITE-ProRule" id="PRU00335"/>
    </source>
</evidence>
<dbReference type="InterPro" id="IPR001647">
    <property type="entry name" value="HTH_TetR"/>
</dbReference>
<evidence type="ECO:0000259" key="3">
    <source>
        <dbReference type="PROSITE" id="PS50977"/>
    </source>
</evidence>
<dbReference type="Proteomes" id="UP000673375">
    <property type="component" value="Unassembled WGS sequence"/>
</dbReference>
<name>A0ABS4CM15_9ENTE</name>
<protein>
    <submittedName>
        <fullName evidence="4">TetR/AcrR family transcriptional regulator</fullName>
    </submittedName>
</protein>
<accession>A0ABS4CM15</accession>
<reference evidence="4 5" key="1">
    <citation type="submission" date="2020-12" db="EMBL/GenBank/DDBJ databases">
        <title>Vagococcus allomyrinae sp. nov. and Enterococcus lavae sp. nov., isolated from the larvae of Allomyrina dichotoma.</title>
        <authorList>
            <person name="Lee S.D."/>
        </authorList>
    </citation>
    <scope>NUCLEOTIDE SEQUENCE [LARGE SCALE GENOMIC DNA]</scope>
    <source>
        <strain evidence="4 5">BWM-S5</strain>
    </source>
</reference>
<evidence type="ECO:0000313" key="4">
    <source>
        <dbReference type="EMBL" id="MBP1047156.1"/>
    </source>
</evidence>
<dbReference type="PROSITE" id="PS50977">
    <property type="entry name" value="HTH_TETR_2"/>
    <property type="match status" value="1"/>
</dbReference>
<gene>
    <name evidence="4" type="ORF">I6N96_12815</name>
</gene>
<keyword evidence="5" id="KW-1185">Reference proteome</keyword>
<keyword evidence="1 2" id="KW-0238">DNA-binding</keyword>
<dbReference type="PANTHER" id="PTHR43479">
    <property type="entry name" value="ACREF/ENVCD OPERON REPRESSOR-RELATED"/>
    <property type="match status" value="1"/>
</dbReference>
<dbReference type="InterPro" id="IPR009057">
    <property type="entry name" value="Homeodomain-like_sf"/>
</dbReference>
<sequence>MGIKDLRYRRTESLLYQSLFFLLKEKEFHAVKVSELTNQAGVSRQAFYSHYEDKYDFLDQLNSLLITRIQNQLQLKKTSQKVTILVLVLEELLADHDFCLDLNRLSAINKTICEPNFDSLKSRLEQLFSTYFSGYSWKTDCYNQTEYFQHFLGGMITNALFSAIDNQSDIPLKILHTHLSLFDS</sequence>
<comment type="caution">
    <text evidence="4">The sequence shown here is derived from an EMBL/GenBank/DDBJ whole genome shotgun (WGS) entry which is preliminary data.</text>
</comment>
<dbReference type="EMBL" id="JAEDXU010000006">
    <property type="protein sequence ID" value="MBP1047156.1"/>
    <property type="molecule type" value="Genomic_DNA"/>
</dbReference>
<dbReference type="SUPFAM" id="SSF46689">
    <property type="entry name" value="Homeodomain-like"/>
    <property type="match status" value="1"/>
</dbReference>
<dbReference type="Gene3D" id="1.10.357.10">
    <property type="entry name" value="Tetracycline Repressor, domain 2"/>
    <property type="match status" value="1"/>
</dbReference>
<evidence type="ECO:0000256" key="1">
    <source>
        <dbReference type="ARBA" id="ARBA00023125"/>
    </source>
</evidence>
<dbReference type="PANTHER" id="PTHR43479:SF7">
    <property type="entry name" value="TETR-FAMILY TRANSCRIPTIONAL REGULATOR"/>
    <property type="match status" value="1"/>
</dbReference>